<dbReference type="InterPro" id="IPR002881">
    <property type="entry name" value="DUF58"/>
</dbReference>
<keyword evidence="2" id="KW-0812">Transmembrane</keyword>
<sequence>MRDGVERFGDRMAALALVRPKQPESLPVRIHRRRIYILPTGFGLFIAVALATMLIGGLNYNNNPALLLVFVLGAVAHNSFVHAHLILSGVRLKALHAEPVFAGQAMQLKFRFDADGARERPGLELLCGETHSVFDLGANEEKEVVLEIPAPTRGWLEVGRLRLSTLRPLGMARAWSWLRPDTRLLVYPALDTDAPDLPESLGDGDSPRTRAHGEQPHHLREYRTGDTQRQIAWKASARADRLLVREYEAAVARDITLDWTTMPPLPYEQKIRRLARWVVEAERSGSRYTLRLPGQQVPAGRGAEHRHACLRALALLPTETESRAPERPR</sequence>
<dbReference type="PATRIC" id="fig|1121015.4.peg.2681"/>
<dbReference type="PANTHER" id="PTHR34351">
    <property type="entry name" value="SLR1927 PROTEIN-RELATED"/>
    <property type="match status" value="1"/>
</dbReference>
<feature type="transmembrane region" description="Helical" evidence="2">
    <location>
        <begin position="35"/>
        <end position="58"/>
    </location>
</feature>
<keyword evidence="2" id="KW-0472">Membrane</keyword>
<reference evidence="4 5" key="1">
    <citation type="submission" date="2013-09" db="EMBL/GenBank/DDBJ databases">
        <title>Genome sequencing of Arenimonas oryziterrae.</title>
        <authorList>
            <person name="Chen F."/>
            <person name="Wang G."/>
        </authorList>
    </citation>
    <scope>NUCLEOTIDE SEQUENCE [LARGE SCALE GENOMIC DNA]</scope>
    <source>
        <strain evidence="4 5">YC6267</strain>
    </source>
</reference>
<dbReference type="RefSeq" id="WP_022967943.1">
    <property type="nucleotide sequence ID" value="NZ_ATVD01000001.1"/>
</dbReference>
<evidence type="ECO:0000259" key="3">
    <source>
        <dbReference type="Pfam" id="PF01882"/>
    </source>
</evidence>
<keyword evidence="5" id="KW-1185">Reference proteome</keyword>
<accession>A0A091APD3</accession>
<feature type="compositionally biased region" description="Basic and acidic residues" evidence="1">
    <location>
        <begin position="205"/>
        <end position="217"/>
    </location>
</feature>
<keyword evidence="2" id="KW-1133">Transmembrane helix</keyword>
<name>A0A091APD3_9GAMM</name>
<proteinExistence type="predicted"/>
<feature type="region of interest" description="Disordered" evidence="1">
    <location>
        <begin position="196"/>
        <end position="217"/>
    </location>
</feature>
<dbReference type="OrthoDB" id="5298497at2"/>
<protein>
    <recommendedName>
        <fullName evidence="3">DUF58 domain-containing protein</fullName>
    </recommendedName>
</protein>
<dbReference type="STRING" id="1121015.GCA_000420545_00270"/>
<evidence type="ECO:0000256" key="2">
    <source>
        <dbReference type="SAM" id="Phobius"/>
    </source>
</evidence>
<feature type="transmembrane region" description="Helical" evidence="2">
    <location>
        <begin position="64"/>
        <end position="87"/>
    </location>
</feature>
<feature type="domain" description="DUF58" evidence="3">
    <location>
        <begin position="219"/>
        <end position="317"/>
    </location>
</feature>
<dbReference type="PANTHER" id="PTHR34351:SF1">
    <property type="entry name" value="SLR1927 PROTEIN"/>
    <property type="match status" value="1"/>
</dbReference>
<dbReference type="EMBL" id="AVCI01000045">
    <property type="protein sequence ID" value="KFN41246.1"/>
    <property type="molecule type" value="Genomic_DNA"/>
</dbReference>
<dbReference type="eggNOG" id="COG1721">
    <property type="taxonomic scope" value="Bacteria"/>
</dbReference>
<evidence type="ECO:0000313" key="5">
    <source>
        <dbReference type="Proteomes" id="UP000029385"/>
    </source>
</evidence>
<organism evidence="4 5">
    <name type="scientific">Arenimonas oryziterrae DSM 21050 = YC6267</name>
    <dbReference type="NCBI Taxonomy" id="1121015"/>
    <lineage>
        <taxon>Bacteria</taxon>
        <taxon>Pseudomonadati</taxon>
        <taxon>Pseudomonadota</taxon>
        <taxon>Gammaproteobacteria</taxon>
        <taxon>Lysobacterales</taxon>
        <taxon>Lysobacteraceae</taxon>
        <taxon>Arenimonas</taxon>
    </lineage>
</organism>
<dbReference type="Proteomes" id="UP000029385">
    <property type="component" value="Unassembled WGS sequence"/>
</dbReference>
<gene>
    <name evidence="4" type="ORF">N789_04985</name>
</gene>
<evidence type="ECO:0000313" key="4">
    <source>
        <dbReference type="EMBL" id="KFN41246.1"/>
    </source>
</evidence>
<comment type="caution">
    <text evidence="4">The sequence shown here is derived from an EMBL/GenBank/DDBJ whole genome shotgun (WGS) entry which is preliminary data.</text>
</comment>
<dbReference type="AlphaFoldDB" id="A0A091APD3"/>
<evidence type="ECO:0000256" key="1">
    <source>
        <dbReference type="SAM" id="MobiDB-lite"/>
    </source>
</evidence>
<dbReference type="Pfam" id="PF01882">
    <property type="entry name" value="DUF58"/>
    <property type="match status" value="1"/>
</dbReference>